<organism evidence="1 2">
    <name type="scientific">Pyronema omphalodes (strain CBS 100304)</name>
    <name type="common">Pyronema confluens</name>
    <dbReference type="NCBI Taxonomy" id="1076935"/>
    <lineage>
        <taxon>Eukaryota</taxon>
        <taxon>Fungi</taxon>
        <taxon>Dikarya</taxon>
        <taxon>Ascomycota</taxon>
        <taxon>Pezizomycotina</taxon>
        <taxon>Pezizomycetes</taxon>
        <taxon>Pezizales</taxon>
        <taxon>Pyronemataceae</taxon>
        <taxon>Pyronema</taxon>
    </lineage>
</organism>
<protein>
    <submittedName>
        <fullName evidence="1">Uncharacterized protein</fullName>
    </submittedName>
</protein>
<dbReference type="EMBL" id="HF936056">
    <property type="protein sequence ID" value="CCX33401.1"/>
    <property type="molecule type" value="Genomic_DNA"/>
</dbReference>
<accession>U4LW94</accession>
<evidence type="ECO:0000313" key="2">
    <source>
        <dbReference type="Proteomes" id="UP000018144"/>
    </source>
</evidence>
<gene>
    <name evidence="1" type="ORF">PCON_01082</name>
</gene>
<dbReference type="Proteomes" id="UP000018144">
    <property type="component" value="Unassembled WGS sequence"/>
</dbReference>
<sequence>MLADEPQKYQISGCVVISNTGYMYDISLHSWISDAVFLVAYVPDEHML</sequence>
<evidence type="ECO:0000313" key="1">
    <source>
        <dbReference type="EMBL" id="CCX33401.1"/>
    </source>
</evidence>
<keyword evidence="2" id="KW-1185">Reference proteome</keyword>
<name>U4LW94_PYROM</name>
<reference evidence="1 2" key="1">
    <citation type="journal article" date="2013" name="PLoS Genet.">
        <title>The genome and development-dependent transcriptomes of Pyronema confluens: a window into fungal evolution.</title>
        <authorList>
            <person name="Traeger S."/>
            <person name="Altegoer F."/>
            <person name="Freitag M."/>
            <person name="Gabaldon T."/>
            <person name="Kempken F."/>
            <person name="Kumar A."/>
            <person name="Marcet-Houben M."/>
            <person name="Poggeler S."/>
            <person name="Stajich J.E."/>
            <person name="Nowrousian M."/>
        </authorList>
    </citation>
    <scope>NUCLEOTIDE SEQUENCE [LARGE SCALE GENOMIC DNA]</scope>
    <source>
        <strain evidence="2">CBS 100304</strain>
        <tissue evidence="1">Vegetative mycelium</tissue>
    </source>
</reference>
<proteinExistence type="predicted"/>
<dbReference type="AlphaFoldDB" id="U4LW94"/>